<accession>A0A098S0C3</accession>
<protein>
    <submittedName>
        <fullName evidence="1">Uncharacterized protein</fullName>
    </submittedName>
</protein>
<dbReference type="RefSeq" id="WP_044226545.1">
    <property type="nucleotide sequence ID" value="NZ_JBKAGJ010000002.1"/>
</dbReference>
<organism evidence="1 2">
    <name type="scientific">Phaeodactylibacter xiamenensis</name>
    <dbReference type="NCBI Taxonomy" id="1524460"/>
    <lineage>
        <taxon>Bacteria</taxon>
        <taxon>Pseudomonadati</taxon>
        <taxon>Bacteroidota</taxon>
        <taxon>Saprospiria</taxon>
        <taxon>Saprospirales</taxon>
        <taxon>Haliscomenobacteraceae</taxon>
        <taxon>Phaeodactylibacter</taxon>
    </lineage>
</organism>
<evidence type="ECO:0000313" key="1">
    <source>
        <dbReference type="EMBL" id="KGE85794.1"/>
    </source>
</evidence>
<evidence type="ECO:0000313" key="2">
    <source>
        <dbReference type="Proteomes" id="UP000029736"/>
    </source>
</evidence>
<keyword evidence="2" id="KW-1185">Reference proteome</keyword>
<dbReference type="Proteomes" id="UP000029736">
    <property type="component" value="Unassembled WGS sequence"/>
</dbReference>
<proteinExistence type="predicted"/>
<sequence>MQKHRATPSCTLTTVFPGTFFSKRLGQLVLLAALFIVPFLTSAQSWDTVRMVDFSNPSFTDSLTGVQGFAQQGFEKGNNGASGSYNDLCAFTSSFSAQDRMRMRVSLLLCPITDKIETNF</sequence>
<reference evidence="1 2" key="1">
    <citation type="journal article" date="2014" name="Int. J. Syst. Evol. Microbiol.">
        <title>Phaeodactylibacter xiamenensis gen. nov., sp. nov., a member of the family Saprospiraceae isolated from the marine alga Phaeodactylum tricornutum.</title>
        <authorList>
            <person name="Chen Z.Jr."/>
            <person name="Lei X."/>
            <person name="Lai Q."/>
            <person name="Li Y."/>
            <person name="Zhang B."/>
            <person name="Zhang J."/>
            <person name="Zhang H."/>
            <person name="Yang L."/>
            <person name="Zheng W."/>
            <person name="Tian Y."/>
            <person name="Yu Z."/>
            <person name="Xu H.Jr."/>
            <person name="Zheng T."/>
        </authorList>
    </citation>
    <scope>NUCLEOTIDE SEQUENCE [LARGE SCALE GENOMIC DNA]</scope>
    <source>
        <strain evidence="1 2">KD52</strain>
    </source>
</reference>
<dbReference type="EMBL" id="JPOS01000083">
    <property type="protein sequence ID" value="KGE85794.1"/>
    <property type="molecule type" value="Genomic_DNA"/>
</dbReference>
<comment type="caution">
    <text evidence="1">The sequence shown here is derived from an EMBL/GenBank/DDBJ whole genome shotgun (WGS) entry which is preliminary data.</text>
</comment>
<dbReference type="STRING" id="1524460.IX84_24445"/>
<name>A0A098S0C3_9BACT</name>
<dbReference type="AlphaFoldDB" id="A0A098S0C3"/>
<gene>
    <name evidence="1" type="ORF">IX84_24445</name>
</gene>